<dbReference type="InterPro" id="IPR040676">
    <property type="entry name" value="DUF5641"/>
</dbReference>
<dbReference type="InterPro" id="IPR008042">
    <property type="entry name" value="Retrotrans_Pao"/>
</dbReference>
<dbReference type="PANTHER" id="PTHR47331">
    <property type="entry name" value="PHD-TYPE DOMAIN-CONTAINING PROTEIN"/>
    <property type="match status" value="1"/>
</dbReference>
<dbReference type="GO" id="GO:0042575">
    <property type="term" value="C:DNA polymerase complex"/>
    <property type="evidence" value="ECO:0007669"/>
    <property type="project" value="UniProtKB-ARBA"/>
</dbReference>
<dbReference type="PANTHER" id="PTHR47331:SF1">
    <property type="entry name" value="GAG-LIKE PROTEIN"/>
    <property type="match status" value="1"/>
</dbReference>
<dbReference type="KEGG" id="api:103307826"/>
<dbReference type="GO" id="GO:0071897">
    <property type="term" value="P:DNA biosynthetic process"/>
    <property type="evidence" value="ECO:0007669"/>
    <property type="project" value="UniProtKB-ARBA"/>
</dbReference>
<feature type="domain" description="Integrase catalytic" evidence="2">
    <location>
        <begin position="1446"/>
        <end position="1640"/>
    </location>
</feature>
<dbReference type="InterPro" id="IPR001584">
    <property type="entry name" value="Integrase_cat-core"/>
</dbReference>
<dbReference type="Pfam" id="PF05380">
    <property type="entry name" value="Peptidase_A17"/>
    <property type="match status" value="1"/>
</dbReference>
<dbReference type="Proteomes" id="UP000007819">
    <property type="component" value="Chromosome X"/>
</dbReference>
<reference evidence="4" key="1">
    <citation type="submission" date="2010-06" db="EMBL/GenBank/DDBJ databases">
        <authorList>
            <person name="Jiang H."/>
            <person name="Abraham K."/>
            <person name="Ali S."/>
            <person name="Alsbrooks S.L."/>
            <person name="Anim B.N."/>
            <person name="Anosike U.S."/>
            <person name="Attaway T."/>
            <person name="Bandaranaike D.P."/>
            <person name="Battles P.K."/>
            <person name="Bell S.N."/>
            <person name="Bell A.V."/>
            <person name="Beltran B."/>
            <person name="Bickham C."/>
            <person name="Bustamante Y."/>
            <person name="Caleb T."/>
            <person name="Canada A."/>
            <person name="Cardenas V."/>
            <person name="Carter K."/>
            <person name="Chacko J."/>
            <person name="Chandrabose M.N."/>
            <person name="Chavez D."/>
            <person name="Chavez A."/>
            <person name="Chen L."/>
            <person name="Chu H.-S."/>
            <person name="Claassen K.J."/>
            <person name="Cockrell R."/>
            <person name="Collins M."/>
            <person name="Cooper J.A."/>
            <person name="Cree A."/>
            <person name="Curry S.M."/>
            <person name="Da Y."/>
            <person name="Dao M.D."/>
            <person name="Das B."/>
            <person name="Davila M.-L."/>
            <person name="Davy-Carroll L."/>
            <person name="Denson S."/>
            <person name="Dinh H."/>
            <person name="Ebong V.E."/>
            <person name="Edwards J.R."/>
            <person name="Egan A."/>
            <person name="El-Daye J."/>
            <person name="Escobedo L."/>
            <person name="Fernandez S."/>
            <person name="Fernando P.R."/>
            <person name="Flagg N."/>
            <person name="Forbes L.D."/>
            <person name="Fowler R.G."/>
            <person name="Fu Q."/>
            <person name="Gabisi R.A."/>
            <person name="Ganer J."/>
            <person name="Garbino Pronczuk A."/>
            <person name="Garcia R.M."/>
            <person name="Garner T."/>
            <person name="Garrett T.E."/>
            <person name="Gonzalez D.A."/>
            <person name="Hamid H."/>
            <person name="Hawkins E.S."/>
            <person name="Hirani K."/>
            <person name="Hogues M.E."/>
            <person name="Hollins B."/>
            <person name="Hsiao C.-H."/>
            <person name="Jabil R."/>
            <person name="James M.L."/>
            <person name="Jhangiani S.N."/>
            <person name="Johnson B."/>
            <person name="Johnson Q."/>
            <person name="Joshi V."/>
            <person name="Kalu J.B."/>
            <person name="Kam C."/>
            <person name="Kashfia A."/>
            <person name="Keebler J."/>
            <person name="Kisamo H."/>
            <person name="Kovar C.L."/>
            <person name="Lago L.A."/>
            <person name="Lai C.-Y."/>
            <person name="Laidlaw J."/>
            <person name="Lara F."/>
            <person name="Le T.-K."/>
            <person name="Lee S.L."/>
            <person name="Legall F.H."/>
            <person name="Lemon S.J."/>
            <person name="Lewis L.R."/>
            <person name="Li B."/>
            <person name="Liu Y."/>
            <person name="Liu Y.-S."/>
            <person name="Lopez J."/>
            <person name="Lozado R.J."/>
            <person name="Lu J."/>
            <person name="Madu R.C."/>
            <person name="Maheshwari M."/>
            <person name="Maheshwari R."/>
            <person name="Malloy K."/>
            <person name="Martinez E."/>
            <person name="Mathew T."/>
            <person name="Mercado I.C."/>
            <person name="Mercado C."/>
            <person name="Meyer B."/>
            <person name="Montgomery K."/>
            <person name="Morgan M.B."/>
            <person name="Munidasa M."/>
            <person name="Nazareth L.V."/>
            <person name="Nelson J."/>
            <person name="Ng B.M."/>
            <person name="Nguyen N.B."/>
            <person name="Nguyen P.Q."/>
            <person name="Nguyen T."/>
            <person name="Obregon M."/>
            <person name="Okwuonu G.O."/>
            <person name="Onwere C.G."/>
            <person name="Orozco G."/>
            <person name="Parra A."/>
            <person name="Patel S."/>
            <person name="Patil S."/>
            <person name="Perez A."/>
            <person name="Perez Y."/>
            <person name="Pham C."/>
            <person name="Primus E.L."/>
            <person name="Pu L.-L."/>
            <person name="Puazo M."/>
            <person name="Qin X."/>
            <person name="Quiroz J.B."/>
            <person name="Reese J."/>
            <person name="Richards S."/>
            <person name="Rives C.M."/>
            <person name="Robberts R."/>
            <person name="Ruiz S.J."/>
            <person name="Ruiz M.J."/>
            <person name="Santibanez J."/>
            <person name="Schneider B.W."/>
            <person name="Sisson I."/>
            <person name="Smith M."/>
            <person name="Sodergren E."/>
            <person name="Song X.-Z."/>
            <person name="Song B.B."/>
            <person name="Summersgill H."/>
            <person name="Thelus R."/>
            <person name="Thornton R.D."/>
            <person name="Trejos Z.Y."/>
            <person name="Usmani K."/>
            <person name="Vattathil S."/>
            <person name="Villasana D."/>
            <person name="Walker D.L."/>
            <person name="Wang S."/>
            <person name="Wang K."/>
            <person name="White C.S."/>
            <person name="Williams A.C."/>
            <person name="Williamson J."/>
            <person name="Wilson K."/>
            <person name="Woghiren I.O."/>
            <person name="Woodworth J.R."/>
            <person name="Worley K.C."/>
            <person name="Wright R.A."/>
            <person name="Wu W."/>
            <person name="Young L."/>
            <person name="Zhang L."/>
            <person name="Zhang J."/>
            <person name="Zhu Y."/>
            <person name="Muzny D.M."/>
            <person name="Weinstock G."/>
            <person name="Gibbs R.A."/>
        </authorList>
    </citation>
    <scope>NUCLEOTIDE SEQUENCE [LARGE SCALE GENOMIC DNA]</scope>
    <source>
        <strain evidence="4">LSR1</strain>
    </source>
</reference>
<evidence type="ECO:0000313" key="3">
    <source>
        <dbReference type="EnsemblMetazoa" id="XP_008178392.1"/>
    </source>
</evidence>
<dbReference type="Pfam" id="PF17921">
    <property type="entry name" value="Integrase_H2C2"/>
    <property type="match status" value="1"/>
</dbReference>
<feature type="region of interest" description="Disordered" evidence="1">
    <location>
        <begin position="316"/>
        <end position="338"/>
    </location>
</feature>
<sequence length="1753" mass="196577">MAPPASIHYVEAKARVVRAITRVTTFIKASGEYNNDRANVGKHAKIKQMLVELKDIRRCVNEDIQIMETSVGQGTAPTDVTDTSCSDSLIGSFETLFYELAAFADIHKFSLSPVAEMSNSFGSSTSQQAGHLGNLSCFQLPKRTFPTFSGIITEFQGFEDLFKSILSHAEEISNVEKFEILKMSLQGEALSLVTHLPLTALNYDSAWEILKSRYGNKRDLARTHFQSLLTNHAVKSNDALSIKTLVTSLLNHTAALDNLGFVTKTWSPLLLYIFEQHLDYELRSRWELTVGDNHAPTLSEFVNFLRQHLRSAEVFSTTRPSSMPPVSLKPKQERGRSGSFQKILTTTTSQSVNVVCPMCNESHSIRKCPQFMEKPSNERFQLAKNYKLCINCLGTGHSSATCPSKYKCQVCKKLHHSLLHFGSSSGSDQPQSTSARVNTIEASTIEPSTSTTMTVKGLPKTVVLLSTVMLDVVAPNGRQKTFRALLDSGSQASFITEKAASVLMLSHVHSPVHITTFASSTSTLVRGRTTVTVMPCNKKSPSLCVDTLIVPHITGLTPQTHLARGPWTHVDNLTLADPSYHLPGQIDLLLGADMFPSLMLTGQRMGQTGEPMAMETIFGWVLVGPIQSPVSGSVKSFCISVFETLDITIKKFWELEELQVQHRLTPEESIAEKFYQDTTTRLDSGRFMVNLPFKSARPLLGDSKTTALQRYKSLELRLSRDQNLRHQYVEFMQDYVSNNHMELIPGDEKDTPYNYYIPHHCVLRPESLTTKLRVVFNASAKTTTGMSLNDHMYTGPKLQPDIQVVLVRARLWKHLFMADVKQMYCQIVVHPSDRNYLRIFWRFSLDSPIEEYRLCTVTYGTSAAPYQALRTVRELATVDGSKYPQAAKVLLHDTFVDDIITGANTDELALECQQQLIKLCALAKFDLRKWASNNSNVLQTVPKEARAMCPSLLFNSSGHEDLNVLGLKWDPSVDSFLFHTQPSSKSPTKRSVLSDLARTFDPLGLLAPTTFWIKHFMQCLWIAGTNWDDPIPSALSSQWARYHSELHLVQNLHIPRRITADDAISVQLHAFADSSQKGYAAAVYLRVETHAAVHCHLVTAKTRVAPLKHVTIPRLELCGALLAAQLIRSTVVTFQDRLHVDKLTAWTDSTTALAWIRSSPHRWATFVANRTSQIQELTSPSLWRHVPTKLNPVDCASRGLYPSELINHPLWWHGPPFLLESLDQWPSSTDHSLDLLTATPDDEVRKSAGVCLTVGSSVVTLLDRYSSLDKISRIYAYCLRFKTVKNLKMLKQLDQFPTVFSAEELHDALSALIFSVQQSVYRTEIDLLAKGWLCSKPVRKLDLFLAKDGLLRVGGRLQNADLPYEHKHPILMPSSHRLTYLVIDYHHHRLKHPGASALQTYLQRTYWIQSARRVIRSRLRLCIPCFRTRPLSIQPKMAALPKYRVQQIKPFAIAGVDYAGPITLKRARGRTSSSLVAYICLFVCTNTKAIHLELSSDLSTETFLLALTRFTARRGPVKEIHSDNGTNFVGAARLLNPVQTLITSTSFQNRVRTHLATSNIQWHFNPPSSPHFGGLWEAGVKSTKSLILRSIGLHKLTAEELMTLLTQIEATLNSRPLCALSNDPADLEALTPSHFLTLEPSTSLPDPHLENIPLSKLTRWRLITDIHRHFWARWKNEYLSTLQVRSKWCSDGKSLRVGDLVLIREATHPLHWTIGRIRQLHPGADGVARVATVDTATGHLVRPAVKLCPFPSS</sequence>
<dbReference type="Pfam" id="PF18701">
    <property type="entry name" value="DUF5641"/>
    <property type="match status" value="1"/>
</dbReference>
<dbReference type="Pfam" id="PF03564">
    <property type="entry name" value="DUF1759"/>
    <property type="match status" value="1"/>
</dbReference>
<dbReference type="OrthoDB" id="6580640at2759"/>
<proteinExistence type="predicted"/>
<dbReference type="GeneID" id="103307826"/>
<dbReference type="SUPFAM" id="SSF53098">
    <property type="entry name" value="Ribonuclease H-like"/>
    <property type="match status" value="1"/>
</dbReference>
<evidence type="ECO:0000313" key="4">
    <source>
        <dbReference type="Proteomes" id="UP000007819"/>
    </source>
</evidence>
<organism evidence="3 4">
    <name type="scientific">Acyrthosiphon pisum</name>
    <name type="common">Pea aphid</name>
    <dbReference type="NCBI Taxonomy" id="7029"/>
    <lineage>
        <taxon>Eukaryota</taxon>
        <taxon>Metazoa</taxon>
        <taxon>Ecdysozoa</taxon>
        <taxon>Arthropoda</taxon>
        <taxon>Hexapoda</taxon>
        <taxon>Insecta</taxon>
        <taxon>Pterygota</taxon>
        <taxon>Neoptera</taxon>
        <taxon>Paraneoptera</taxon>
        <taxon>Hemiptera</taxon>
        <taxon>Sternorrhyncha</taxon>
        <taxon>Aphidomorpha</taxon>
        <taxon>Aphidoidea</taxon>
        <taxon>Aphididae</taxon>
        <taxon>Macrosiphini</taxon>
        <taxon>Acyrthosiphon</taxon>
    </lineage>
</organism>
<accession>A0A8R1X2N6</accession>
<dbReference type="EnsemblMetazoa" id="XM_008180170.1">
    <property type="protein sequence ID" value="XP_008178392.1"/>
    <property type="gene ID" value="LOC103307826"/>
</dbReference>
<keyword evidence="4" id="KW-1185">Reference proteome</keyword>
<dbReference type="SUPFAM" id="SSF56672">
    <property type="entry name" value="DNA/RNA polymerases"/>
    <property type="match status" value="1"/>
</dbReference>
<evidence type="ECO:0000259" key="2">
    <source>
        <dbReference type="PROSITE" id="PS50994"/>
    </source>
</evidence>
<dbReference type="GO" id="GO:0003676">
    <property type="term" value="F:nucleic acid binding"/>
    <property type="evidence" value="ECO:0007669"/>
    <property type="project" value="InterPro"/>
</dbReference>
<name>A0A8R1X2N6_ACYPI</name>
<dbReference type="InterPro" id="IPR041588">
    <property type="entry name" value="Integrase_H2C2"/>
</dbReference>
<evidence type="ECO:0000256" key="1">
    <source>
        <dbReference type="SAM" id="MobiDB-lite"/>
    </source>
</evidence>
<dbReference type="PROSITE" id="PS50994">
    <property type="entry name" value="INTEGRASE"/>
    <property type="match status" value="1"/>
</dbReference>
<protein>
    <recommendedName>
        <fullName evidence="2">Integrase catalytic domain-containing protein</fullName>
    </recommendedName>
</protein>
<dbReference type="Gene3D" id="3.30.420.10">
    <property type="entry name" value="Ribonuclease H-like superfamily/Ribonuclease H"/>
    <property type="match status" value="1"/>
</dbReference>
<reference evidence="3" key="2">
    <citation type="submission" date="2022-06" db="UniProtKB">
        <authorList>
            <consortium name="EnsemblMetazoa"/>
        </authorList>
    </citation>
    <scope>IDENTIFICATION</scope>
</reference>
<dbReference type="RefSeq" id="XP_008178392.1">
    <property type="nucleotide sequence ID" value="XM_008180170.1"/>
</dbReference>
<dbReference type="InterPro" id="IPR043502">
    <property type="entry name" value="DNA/RNA_pol_sf"/>
</dbReference>
<dbReference type="InterPro" id="IPR036397">
    <property type="entry name" value="RNaseH_sf"/>
</dbReference>
<dbReference type="GO" id="GO:0015074">
    <property type="term" value="P:DNA integration"/>
    <property type="evidence" value="ECO:0007669"/>
    <property type="project" value="InterPro"/>
</dbReference>
<dbReference type="InterPro" id="IPR005312">
    <property type="entry name" value="DUF1759"/>
</dbReference>
<dbReference type="InterPro" id="IPR012337">
    <property type="entry name" value="RNaseH-like_sf"/>
</dbReference>